<dbReference type="EMBL" id="MUZQ01000043">
    <property type="protein sequence ID" value="OWK61300.1"/>
    <property type="molecule type" value="Genomic_DNA"/>
</dbReference>
<feature type="region of interest" description="Disordered" evidence="5">
    <location>
        <begin position="110"/>
        <end position="138"/>
    </location>
</feature>
<dbReference type="PROSITE" id="PS50092">
    <property type="entry name" value="TSP1"/>
    <property type="match status" value="5"/>
</dbReference>
<dbReference type="SUPFAM" id="SSF82895">
    <property type="entry name" value="TSP-1 type 1 repeat"/>
    <property type="match status" value="5"/>
</dbReference>
<dbReference type="Pfam" id="PF00090">
    <property type="entry name" value="TSP_1"/>
    <property type="match status" value="1"/>
</dbReference>
<accession>A0A218V6F8</accession>
<protein>
    <submittedName>
        <fullName evidence="7">ADAMTS-like protein 2</fullName>
    </submittedName>
</protein>
<comment type="subcellular location">
    <subcellularLocation>
        <location evidence="1">Secreted</location>
    </subcellularLocation>
</comment>
<dbReference type="SMART" id="SM00209">
    <property type="entry name" value="TSP1"/>
    <property type="match status" value="6"/>
</dbReference>
<dbReference type="InterPro" id="IPR050439">
    <property type="entry name" value="ADAMTS_ADAMTS-like"/>
</dbReference>
<keyword evidence="3" id="KW-0732">Signal</keyword>
<comment type="caution">
    <text evidence="7">The sequence shown here is derived from an EMBL/GenBank/DDBJ whole genome shotgun (WGS) entry which is preliminary data.</text>
</comment>
<keyword evidence="8" id="KW-1185">Reference proteome</keyword>
<dbReference type="Pfam" id="PF05986">
    <property type="entry name" value="ADAMTS_spacer1"/>
    <property type="match status" value="1"/>
</dbReference>
<evidence type="ECO:0000256" key="5">
    <source>
        <dbReference type="SAM" id="MobiDB-lite"/>
    </source>
</evidence>
<evidence type="ECO:0000313" key="7">
    <source>
        <dbReference type="EMBL" id="OWK61300.1"/>
    </source>
</evidence>
<gene>
    <name evidence="7" type="primary">ADAMTSL2</name>
    <name evidence="7" type="ORF">RLOC_00010369</name>
</gene>
<organism evidence="7 8">
    <name type="scientific">Lonchura striata</name>
    <name type="common">white-rumped munia</name>
    <dbReference type="NCBI Taxonomy" id="40157"/>
    <lineage>
        <taxon>Eukaryota</taxon>
        <taxon>Metazoa</taxon>
        <taxon>Chordata</taxon>
        <taxon>Craniata</taxon>
        <taxon>Vertebrata</taxon>
        <taxon>Euteleostomi</taxon>
        <taxon>Archelosauria</taxon>
        <taxon>Archosauria</taxon>
        <taxon>Dinosauria</taxon>
        <taxon>Saurischia</taxon>
        <taxon>Theropoda</taxon>
        <taxon>Coelurosauria</taxon>
        <taxon>Aves</taxon>
        <taxon>Neognathae</taxon>
        <taxon>Neoaves</taxon>
        <taxon>Telluraves</taxon>
        <taxon>Australaves</taxon>
        <taxon>Passeriformes</taxon>
        <taxon>Passeroidea</taxon>
        <taxon>Estrildidae</taxon>
        <taxon>Estrildinae</taxon>
        <taxon>Lonchura</taxon>
    </lineage>
</organism>
<dbReference type="GO" id="GO:0031012">
    <property type="term" value="C:extracellular matrix"/>
    <property type="evidence" value="ECO:0007669"/>
    <property type="project" value="TreeGrafter"/>
</dbReference>
<keyword evidence="4" id="KW-0677">Repeat</keyword>
<name>A0A218V6F8_9PASE</name>
<dbReference type="InterPro" id="IPR000884">
    <property type="entry name" value="TSP1_rpt"/>
</dbReference>
<dbReference type="GO" id="GO:0005576">
    <property type="term" value="C:extracellular region"/>
    <property type="evidence" value="ECO:0007669"/>
    <property type="project" value="UniProtKB-SubCell"/>
</dbReference>
<dbReference type="InterPro" id="IPR036383">
    <property type="entry name" value="TSP1_rpt_sf"/>
</dbReference>
<dbReference type="PANTHER" id="PTHR13723">
    <property type="entry name" value="ADAMTS A DISINTEGRIN AND METALLOPROTEASE WITH THROMBOSPONDIN MOTIFS PROTEASE"/>
    <property type="match status" value="1"/>
</dbReference>
<evidence type="ECO:0000256" key="2">
    <source>
        <dbReference type="ARBA" id="ARBA00022525"/>
    </source>
</evidence>
<evidence type="ECO:0000259" key="6">
    <source>
        <dbReference type="PROSITE" id="PS50900"/>
    </source>
</evidence>
<sequence>MRACSVGLLSRMKISKWRWSSISVSAQLQLKGTLALLLVGNVVFVIAQDLTQTSNSLEEGSDVTAYWWGEWTKWTACTRSCGGGVKSQERHCLRQRYSTRGWGGALQLPAPKGQPSDGNVSGQTLLEQEGWGEEEEEEEEEDVAWLGKECPVNGRSFREEQCSSFNSHVYNGRTYQWKPLYPGNKTFFRFTGLGRMKVVVFLLFLNLSLYPFPLDDYVHISSKPCDLHCTTVDGQRQLMVQARDGTSCKYTDFRGVCVSGKCEPIGCDGILFSTHTLDKCGVCQGDGSSCTHVTGSYRKGNSHLGETLGTEGLTVPEEGLVQTTGCKDPLVNPEFPVGYSLVTHIPAGARDIQIVERKKSADVLGVYNLLSFALACDSTDCSLSFEAVADEAGYYFFNGNYKVDSPKNFNIAGTVFKYRRPMDVYETGIEYIVAQGPTNQGLNIMVWNQNGKNPSITFEYTLLRKPHSKNLQPIYYTFSESESEESRELDGDVPLGFIQPNATYFGKISRERIDLENQVFGRQDTEEDLNLSKGQETNEVYERAETIDCEPKLKGKQPQDSNVTRSTYQTDHGDTSREFLLENAITDKLLGKTSDSKELLLNMTMNSIFAQGDPTNVVGSPIDSLYVDYEDSDGLVTYSVNSTFMELSNGKATNTSAETFPNATVTMSSPQGNRTHKASSPSTLLCVCVLSLTPGVMSTYAMCVRYDGIEVDDTYCDAMTRPEPIHEFCAGRECQPRWETSSWSECSRTCGEGFQFRIVRCWKMISPGFDSSVYSDLCESADIARPDERKVCKNPACGPQWEMSEWSECPARCGERSVVTRDIRCSEEEKLCDASAQPLAEKNCTGPPCDRQWTVSDWGPCSGGCGQGRMIRHVYCKTSDGRVVPESQCSLDTKPLAIHPCGDKNCPSHWLAQDWERCNTTCGRGVKKRIVLCLEIVNGKIKTRSPSDCDVAKKPVEESTCFERPCFKWYTTPWSECTKTCGIGVRMRDVKCYQGKDIVRGCDPLVKPVGKQTCDLQPCPTEPPDDSCQDQAGTNCALAIKVNLCSHWYYSKACCRSCRAPHS</sequence>
<dbReference type="Proteomes" id="UP000197619">
    <property type="component" value="Unassembled WGS sequence"/>
</dbReference>
<dbReference type="Gene3D" id="2.20.100.10">
    <property type="entry name" value="Thrombospondin type-1 (TSP1) repeat"/>
    <property type="match status" value="5"/>
</dbReference>
<dbReference type="AlphaFoldDB" id="A0A218V6F8"/>
<dbReference type="STRING" id="299123.ENSLSDP00000003499"/>
<dbReference type="PANTHER" id="PTHR13723:SF147">
    <property type="entry name" value="ADAMTS-LIKE PROTEIN 2"/>
    <property type="match status" value="1"/>
</dbReference>
<evidence type="ECO:0000313" key="8">
    <source>
        <dbReference type="Proteomes" id="UP000197619"/>
    </source>
</evidence>
<feature type="region of interest" description="Disordered" evidence="5">
    <location>
        <begin position="551"/>
        <end position="574"/>
    </location>
</feature>
<evidence type="ECO:0000256" key="4">
    <source>
        <dbReference type="ARBA" id="ARBA00022737"/>
    </source>
</evidence>
<dbReference type="Pfam" id="PF08686">
    <property type="entry name" value="PLAC"/>
    <property type="match status" value="1"/>
</dbReference>
<proteinExistence type="predicted"/>
<evidence type="ECO:0000256" key="3">
    <source>
        <dbReference type="ARBA" id="ARBA00022729"/>
    </source>
</evidence>
<feature type="compositionally biased region" description="Polar residues" evidence="5">
    <location>
        <begin position="116"/>
        <end position="126"/>
    </location>
</feature>
<dbReference type="Pfam" id="PF19030">
    <property type="entry name" value="TSP1_ADAMTS"/>
    <property type="match status" value="4"/>
</dbReference>
<evidence type="ECO:0000256" key="1">
    <source>
        <dbReference type="ARBA" id="ARBA00004613"/>
    </source>
</evidence>
<feature type="compositionally biased region" description="Polar residues" evidence="5">
    <location>
        <begin position="558"/>
        <end position="570"/>
    </location>
</feature>
<feature type="domain" description="PLAC" evidence="6">
    <location>
        <begin position="1024"/>
        <end position="1062"/>
    </location>
</feature>
<dbReference type="FunFam" id="2.20.100.10:FF:000005">
    <property type="entry name" value="ADAM metallopeptidase with thrombospondin type 1 motif 9"/>
    <property type="match status" value="1"/>
</dbReference>
<dbReference type="PROSITE" id="PS50900">
    <property type="entry name" value="PLAC"/>
    <property type="match status" value="1"/>
</dbReference>
<dbReference type="InterPro" id="IPR010294">
    <property type="entry name" value="ADAMTS_spacer1"/>
</dbReference>
<keyword evidence="2" id="KW-0964">Secreted</keyword>
<reference evidence="7 8" key="1">
    <citation type="submission" date="2017-05" db="EMBL/GenBank/DDBJ databases">
        <title>Genome of assembly of the Bengalese finch, Lonchura striata domestica.</title>
        <authorList>
            <person name="Colquitt B.M."/>
            <person name="Brainard M.S."/>
        </authorList>
    </citation>
    <scope>NUCLEOTIDE SEQUENCE [LARGE SCALE GENOMIC DNA]</scope>
    <source>
        <strain evidence="7">White83orange57</strain>
    </source>
</reference>
<dbReference type="InterPro" id="IPR010909">
    <property type="entry name" value="PLAC"/>
</dbReference>
<dbReference type="Gene3D" id="2.60.120.830">
    <property type="match status" value="1"/>
</dbReference>